<keyword evidence="2" id="KW-1185">Reference proteome</keyword>
<evidence type="ECO:0000313" key="1">
    <source>
        <dbReference type="EMBL" id="KAI5658182.1"/>
    </source>
</evidence>
<dbReference type="Proteomes" id="UP001060085">
    <property type="component" value="Linkage Group LG06"/>
</dbReference>
<organism evidence="1 2">
    <name type="scientific">Catharanthus roseus</name>
    <name type="common">Madagascar periwinkle</name>
    <name type="synonym">Vinca rosea</name>
    <dbReference type="NCBI Taxonomy" id="4058"/>
    <lineage>
        <taxon>Eukaryota</taxon>
        <taxon>Viridiplantae</taxon>
        <taxon>Streptophyta</taxon>
        <taxon>Embryophyta</taxon>
        <taxon>Tracheophyta</taxon>
        <taxon>Spermatophyta</taxon>
        <taxon>Magnoliopsida</taxon>
        <taxon>eudicotyledons</taxon>
        <taxon>Gunneridae</taxon>
        <taxon>Pentapetalae</taxon>
        <taxon>asterids</taxon>
        <taxon>lamiids</taxon>
        <taxon>Gentianales</taxon>
        <taxon>Apocynaceae</taxon>
        <taxon>Rauvolfioideae</taxon>
        <taxon>Vinceae</taxon>
        <taxon>Catharanthinae</taxon>
        <taxon>Catharanthus</taxon>
    </lineage>
</organism>
<dbReference type="EMBL" id="CM044706">
    <property type="protein sequence ID" value="KAI5658182.1"/>
    <property type="molecule type" value="Genomic_DNA"/>
</dbReference>
<proteinExistence type="predicted"/>
<gene>
    <name evidence="1" type="ORF">M9H77_26975</name>
</gene>
<accession>A0ACC0AB81</accession>
<name>A0ACC0AB81_CATRO</name>
<comment type="caution">
    <text evidence="1">The sequence shown here is derived from an EMBL/GenBank/DDBJ whole genome shotgun (WGS) entry which is preliminary data.</text>
</comment>
<reference evidence="2" key="1">
    <citation type="journal article" date="2023" name="Nat. Plants">
        <title>Single-cell RNA sequencing provides a high-resolution roadmap for understanding the multicellular compartmentation of specialized metabolism.</title>
        <authorList>
            <person name="Sun S."/>
            <person name="Shen X."/>
            <person name="Li Y."/>
            <person name="Li Y."/>
            <person name="Wang S."/>
            <person name="Li R."/>
            <person name="Zhang H."/>
            <person name="Shen G."/>
            <person name="Guo B."/>
            <person name="Wei J."/>
            <person name="Xu J."/>
            <person name="St-Pierre B."/>
            <person name="Chen S."/>
            <person name="Sun C."/>
        </authorList>
    </citation>
    <scope>NUCLEOTIDE SEQUENCE [LARGE SCALE GENOMIC DNA]</scope>
</reference>
<sequence>MFYGSGYFLIGWVRRGPPARVAQGDLSPVRRPLLNHMLGSVTLDLDPVDRGRSIVGGWVRRGLPTRVAQGGLARFDYGMPEYVRRPRFRFRTLSVEPIMVHACFFLKFQVSWLR</sequence>
<protein>
    <submittedName>
        <fullName evidence="1">Uncharacterized protein</fullName>
    </submittedName>
</protein>
<evidence type="ECO:0000313" key="2">
    <source>
        <dbReference type="Proteomes" id="UP001060085"/>
    </source>
</evidence>